<protein>
    <submittedName>
        <fullName evidence="4">Fructose operon transcriptional repressor</fullName>
    </submittedName>
</protein>
<dbReference type="InterPro" id="IPR037171">
    <property type="entry name" value="NagB/RpiA_transferase-like"/>
</dbReference>
<sequence>MLREQRLQLILDYIEKKGYCTNEDLSKSLGIPFTTLRRDLTDLDSEHKLQRVHGGVKVIKEKSILEAELGEKLTENIEAKKLVAQKALLCIKPNESVFLDAGSSTYFLAQLIKPELNIRIYTNSITNAQVLASNGIRDINILPGHLKLSTGAICGVETISAINKFHFDVAFLGANAVDGEFNFYTTDNDEAEVKSTIIKNAQFAFILADKSKMNSKSFVRFSNKSEVALINEEV</sequence>
<evidence type="ECO:0000313" key="4">
    <source>
        <dbReference type="EMBL" id="QEH61783.1"/>
    </source>
</evidence>
<accession>A0A5B9Y4S9</accession>
<dbReference type="Pfam" id="PF08220">
    <property type="entry name" value="HTH_DeoR"/>
    <property type="match status" value="1"/>
</dbReference>
<dbReference type="InterPro" id="IPR014036">
    <property type="entry name" value="DeoR-like_C"/>
</dbReference>
<evidence type="ECO:0000259" key="3">
    <source>
        <dbReference type="PROSITE" id="PS51000"/>
    </source>
</evidence>
<dbReference type="SMART" id="SM00420">
    <property type="entry name" value="HTH_DEOR"/>
    <property type="match status" value="1"/>
</dbReference>
<proteinExistence type="predicted"/>
<dbReference type="Gene3D" id="3.40.50.1360">
    <property type="match status" value="1"/>
</dbReference>
<keyword evidence="1" id="KW-0805">Transcription regulation</keyword>
<dbReference type="SUPFAM" id="SSF100950">
    <property type="entry name" value="NagB/RpiA/CoA transferase-like"/>
    <property type="match status" value="1"/>
</dbReference>
<dbReference type="PANTHER" id="PTHR30363">
    <property type="entry name" value="HTH-TYPE TRANSCRIPTIONAL REGULATOR SRLR-RELATED"/>
    <property type="match status" value="1"/>
</dbReference>
<gene>
    <name evidence="4" type="primary">fruR</name>
    <name evidence="4" type="ORF">SCHIN_v1c05860</name>
</gene>
<evidence type="ECO:0000256" key="2">
    <source>
        <dbReference type="ARBA" id="ARBA00023163"/>
    </source>
</evidence>
<dbReference type="InterPro" id="IPR050313">
    <property type="entry name" value="Carb_Metab_HTH_regulators"/>
</dbReference>
<dbReference type="SUPFAM" id="SSF46785">
    <property type="entry name" value="Winged helix' DNA-binding domain"/>
    <property type="match status" value="1"/>
</dbReference>
<reference evidence="4 5" key="1">
    <citation type="submission" date="2019-08" db="EMBL/GenBank/DDBJ databases">
        <title>Complete genome sequence of Spiroplasma chinense CCH (DSM 19755).</title>
        <authorList>
            <person name="Shen H.-Y."/>
            <person name="Lin Y.-C."/>
            <person name="Chou L."/>
            <person name="Kuo C.-H."/>
        </authorList>
    </citation>
    <scope>NUCLEOTIDE SEQUENCE [LARGE SCALE GENOMIC DNA]</scope>
    <source>
        <strain evidence="4 5">CCH</strain>
    </source>
</reference>
<dbReference type="Pfam" id="PF00455">
    <property type="entry name" value="DeoRC"/>
    <property type="match status" value="1"/>
</dbReference>
<evidence type="ECO:0000256" key="1">
    <source>
        <dbReference type="ARBA" id="ARBA00023015"/>
    </source>
</evidence>
<dbReference type="PRINTS" id="PR00037">
    <property type="entry name" value="HTHLACR"/>
</dbReference>
<dbReference type="GO" id="GO:0003700">
    <property type="term" value="F:DNA-binding transcription factor activity"/>
    <property type="evidence" value="ECO:0007669"/>
    <property type="project" value="InterPro"/>
</dbReference>
<evidence type="ECO:0000313" key="5">
    <source>
        <dbReference type="Proteomes" id="UP000323144"/>
    </source>
</evidence>
<keyword evidence="5" id="KW-1185">Reference proteome</keyword>
<dbReference type="Proteomes" id="UP000323144">
    <property type="component" value="Chromosome"/>
</dbReference>
<organism evidence="4 5">
    <name type="scientific">Spiroplasma chinense</name>
    <dbReference type="NCBI Taxonomy" id="216932"/>
    <lineage>
        <taxon>Bacteria</taxon>
        <taxon>Bacillati</taxon>
        <taxon>Mycoplasmatota</taxon>
        <taxon>Mollicutes</taxon>
        <taxon>Entomoplasmatales</taxon>
        <taxon>Spiroplasmataceae</taxon>
        <taxon>Spiroplasma</taxon>
    </lineage>
</organism>
<name>A0A5B9Y4S9_9MOLU</name>
<feature type="domain" description="HTH deoR-type" evidence="3">
    <location>
        <begin position="3"/>
        <end position="58"/>
    </location>
</feature>
<dbReference type="PANTHER" id="PTHR30363:SF56">
    <property type="entry name" value="TRANSCRIPTIONAL REGULATOR, DEOR FAMILY"/>
    <property type="match status" value="1"/>
</dbReference>
<keyword evidence="2" id="KW-0804">Transcription</keyword>
<dbReference type="InterPro" id="IPR036390">
    <property type="entry name" value="WH_DNA-bd_sf"/>
</dbReference>
<dbReference type="InterPro" id="IPR001034">
    <property type="entry name" value="DeoR_HTH"/>
</dbReference>
<dbReference type="RefSeq" id="WP_166508168.1">
    <property type="nucleotide sequence ID" value="NZ_CP043026.1"/>
</dbReference>
<dbReference type="EMBL" id="CP043026">
    <property type="protein sequence ID" value="QEH61783.1"/>
    <property type="molecule type" value="Genomic_DNA"/>
</dbReference>
<dbReference type="AlphaFoldDB" id="A0A5B9Y4S9"/>
<dbReference type="KEGG" id="schi:SCHIN_v1c05860"/>
<dbReference type="PROSITE" id="PS51000">
    <property type="entry name" value="HTH_DEOR_2"/>
    <property type="match status" value="1"/>
</dbReference>
<dbReference type="SMART" id="SM01134">
    <property type="entry name" value="DeoRC"/>
    <property type="match status" value="1"/>
</dbReference>